<evidence type="ECO:0000313" key="4">
    <source>
        <dbReference type="Proteomes" id="UP000663829"/>
    </source>
</evidence>
<feature type="region of interest" description="Disordered" evidence="1">
    <location>
        <begin position="59"/>
        <end position="90"/>
    </location>
</feature>
<feature type="non-terminal residue" evidence="2">
    <location>
        <position position="1"/>
    </location>
</feature>
<name>A0A816ABF3_9BILA</name>
<evidence type="ECO:0000313" key="2">
    <source>
        <dbReference type="EMBL" id="CAF1595891.1"/>
    </source>
</evidence>
<organism evidence="2 4">
    <name type="scientific">Didymodactylos carnosus</name>
    <dbReference type="NCBI Taxonomy" id="1234261"/>
    <lineage>
        <taxon>Eukaryota</taxon>
        <taxon>Metazoa</taxon>
        <taxon>Spiralia</taxon>
        <taxon>Gnathifera</taxon>
        <taxon>Rotifera</taxon>
        <taxon>Eurotatoria</taxon>
        <taxon>Bdelloidea</taxon>
        <taxon>Philodinida</taxon>
        <taxon>Philodinidae</taxon>
        <taxon>Didymodactylos</taxon>
    </lineage>
</organism>
<gene>
    <name evidence="2" type="ORF">GPM918_LOCUS42084</name>
    <name evidence="3" type="ORF">SRO942_LOCUS43257</name>
</gene>
<evidence type="ECO:0000256" key="1">
    <source>
        <dbReference type="SAM" id="MobiDB-lite"/>
    </source>
</evidence>
<feature type="compositionally biased region" description="Low complexity" evidence="1">
    <location>
        <begin position="211"/>
        <end position="229"/>
    </location>
</feature>
<keyword evidence="4" id="KW-1185">Reference proteome</keyword>
<dbReference type="AlphaFoldDB" id="A0A816ABF3"/>
<proteinExistence type="predicted"/>
<sequence length="250" mass="27700">TDDVFGIMDVDCPDLIDLKKKISFTLADGSFLLKAGIRANIKYLKELFLKKNEEITKETKLKSKQQTTIRTAASNSTPPPSSSIITTAPVSTNLVPPLPPPTMTKHEHKDFILKLIKQWCLDNKENAGLDDFQLREAAITCKCGTNFSLTKKDNKFQLSNFYKHIKKLNCSLMKEFVKKNNKQKRTNVQISSSSTSPVQSQPLVQIITNPIAAPSPSTSSTSTTASTKNNSKRSAPASSILARSSKRRKL</sequence>
<accession>A0A816ABF3</accession>
<protein>
    <submittedName>
        <fullName evidence="2">Uncharacterized protein</fullName>
    </submittedName>
</protein>
<evidence type="ECO:0000313" key="3">
    <source>
        <dbReference type="EMBL" id="CAF4470567.1"/>
    </source>
</evidence>
<reference evidence="2" key="1">
    <citation type="submission" date="2021-02" db="EMBL/GenBank/DDBJ databases">
        <authorList>
            <person name="Nowell W R."/>
        </authorList>
    </citation>
    <scope>NUCLEOTIDE SEQUENCE</scope>
</reference>
<dbReference type="EMBL" id="CAJNOQ010034694">
    <property type="protein sequence ID" value="CAF1595891.1"/>
    <property type="molecule type" value="Genomic_DNA"/>
</dbReference>
<dbReference type="Proteomes" id="UP000663829">
    <property type="component" value="Unassembled WGS sequence"/>
</dbReference>
<feature type="region of interest" description="Disordered" evidence="1">
    <location>
        <begin position="211"/>
        <end position="250"/>
    </location>
</feature>
<comment type="caution">
    <text evidence="2">The sequence shown here is derived from an EMBL/GenBank/DDBJ whole genome shotgun (WGS) entry which is preliminary data.</text>
</comment>
<dbReference type="EMBL" id="CAJOBC010100978">
    <property type="protein sequence ID" value="CAF4470567.1"/>
    <property type="molecule type" value="Genomic_DNA"/>
</dbReference>
<dbReference type="Proteomes" id="UP000681722">
    <property type="component" value="Unassembled WGS sequence"/>
</dbReference>
<feature type="compositionally biased region" description="Low complexity" evidence="1">
    <location>
        <begin position="71"/>
        <end position="90"/>
    </location>
</feature>